<sequence length="217" mass="23668">MPIYHDYHGDAKSSSIFSWDTIQISLKCLLPSYEPVLCDSPVVSSFLSTQEICADFTQTCASIIETMNNIIREEQQNSDQQIQAKSTNPDPDPEKIIKQNSRSNAEIGKVDWNAPRLDAALETTETEAVNRPPPKSPNLPSIPVGSGTVVKAWVDGVETQTSGQDLQPLRDVDEAGTSAEVGASVRGKWTDAIATATDGGLRARWLRRFVSLTPPDV</sequence>
<proteinExistence type="predicted"/>
<protein>
    <submittedName>
        <fullName evidence="2">Uncharacterized protein</fullName>
    </submittedName>
</protein>
<name>A0ABU6X5G9_9FABA</name>
<dbReference type="EMBL" id="JASCZI010211505">
    <property type="protein sequence ID" value="MED6193369.1"/>
    <property type="molecule type" value="Genomic_DNA"/>
</dbReference>
<feature type="region of interest" description="Disordered" evidence="1">
    <location>
        <begin position="74"/>
        <end position="109"/>
    </location>
</feature>
<evidence type="ECO:0000256" key="1">
    <source>
        <dbReference type="SAM" id="MobiDB-lite"/>
    </source>
</evidence>
<comment type="caution">
    <text evidence="2">The sequence shown here is derived from an EMBL/GenBank/DDBJ whole genome shotgun (WGS) entry which is preliminary data.</text>
</comment>
<organism evidence="2 3">
    <name type="scientific">Stylosanthes scabra</name>
    <dbReference type="NCBI Taxonomy" id="79078"/>
    <lineage>
        <taxon>Eukaryota</taxon>
        <taxon>Viridiplantae</taxon>
        <taxon>Streptophyta</taxon>
        <taxon>Embryophyta</taxon>
        <taxon>Tracheophyta</taxon>
        <taxon>Spermatophyta</taxon>
        <taxon>Magnoliopsida</taxon>
        <taxon>eudicotyledons</taxon>
        <taxon>Gunneridae</taxon>
        <taxon>Pentapetalae</taxon>
        <taxon>rosids</taxon>
        <taxon>fabids</taxon>
        <taxon>Fabales</taxon>
        <taxon>Fabaceae</taxon>
        <taxon>Papilionoideae</taxon>
        <taxon>50 kb inversion clade</taxon>
        <taxon>dalbergioids sensu lato</taxon>
        <taxon>Dalbergieae</taxon>
        <taxon>Pterocarpus clade</taxon>
        <taxon>Stylosanthes</taxon>
    </lineage>
</organism>
<gene>
    <name evidence="2" type="ORF">PIB30_018711</name>
</gene>
<dbReference type="Proteomes" id="UP001341840">
    <property type="component" value="Unassembled WGS sequence"/>
</dbReference>
<reference evidence="2 3" key="1">
    <citation type="journal article" date="2023" name="Plants (Basel)">
        <title>Bridging the Gap: Combining Genomics and Transcriptomics Approaches to Understand Stylosanthes scabra, an Orphan Legume from the Brazilian Caatinga.</title>
        <authorList>
            <person name="Ferreira-Neto J.R.C."/>
            <person name="da Silva M.D."/>
            <person name="Binneck E."/>
            <person name="de Melo N.F."/>
            <person name="da Silva R.H."/>
            <person name="de Melo A.L.T.M."/>
            <person name="Pandolfi V."/>
            <person name="Bustamante F.O."/>
            <person name="Brasileiro-Vidal A.C."/>
            <person name="Benko-Iseppon A.M."/>
        </authorList>
    </citation>
    <scope>NUCLEOTIDE SEQUENCE [LARGE SCALE GENOMIC DNA]</scope>
    <source>
        <tissue evidence="2">Leaves</tissue>
    </source>
</reference>
<feature type="compositionally biased region" description="Polar residues" evidence="1">
    <location>
        <begin position="77"/>
        <end position="89"/>
    </location>
</feature>
<accession>A0ABU6X5G9</accession>
<keyword evidence="3" id="KW-1185">Reference proteome</keyword>
<evidence type="ECO:0000313" key="2">
    <source>
        <dbReference type="EMBL" id="MED6193369.1"/>
    </source>
</evidence>
<evidence type="ECO:0000313" key="3">
    <source>
        <dbReference type="Proteomes" id="UP001341840"/>
    </source>
</evidence>